<dbReference type="PANTHER" id="PTHR13123">
    <property type="entry name" value="LD30288P"/>
    <property type="match status" value="1"/>
</dbReference>
<dbReference type="InterPro" id="IPR036047">
    <property type="entry name" value="F-box-like_dom_sf"/>
</dbReference>
<dbReference type="EMBL" id="VSWD01000005">
    <property type="protein sequence ID" value="KAK3101002.1"/>
    <property type="molecule type" value="Genomic_DNA"/>
</dbReference>
<evidence type="ECO:0000259" key="5">
    <source>
        <dbReference type="PROSITE" id="PS50181"/>
    </source>
</evidence>
<keyword evidence="4" id="KW-0539">Nucleus</keyword>
<evidence type="ECO:0000256" key="3">
    <source>
        <dbReference type="ARBA" id="ARBA00022786"/>
    </source>
</evidence>
<name>A0AA88Y906_PINIB</name>
<comment type="subcellular location">
    <subcellularLocation>
        <location evidence="1">Nucleus</location>
    </subcellularLocation>
</comment>
<dbReference type="SUPFAM" id="SSF81383">
    <property type="entry name" value="F-box domain"/>
    <property type="match status" value="1"/>
</dbReference>
<proteinExistence type="predicted"/>
<reference evidence="6" key="1">
    <citation type="submission" date="2019-08" db="EMBL/GenBank/DDBJ databases">
        <title>The improved chromosome-level genome for the pearl oyster Pinctada fucata martensii using PacBio sequencing and Hi-C.</title>
        <authorList>
            <person name="Zheng Z."/>
        </authorList>
    </citation>
    <scope>NUCLEOTIDE SEQUENCE</scope>
    <source>
        <strain evidence="6">ZZ-2019</strain>
        <tissue evidence="6">Adductor muscle</tissue>
    </source>
</reference>
<organism evidence="6 7">
    <name type="scientific">Pinctada imbricata</name>
    <name type="common">Atlantic pearl-oyster</name>
    <name type="synonym">Pinctada martensii</name>
    <dbReference type="NCBI Taxonomy" id="66713"/>
    <lineage>
        <taxon>Eukaryota</taxon>
        <taxon>Metazoa</taxon>
        <taxon>Spiralia</taxon>
        <taxon>Lophotrochozoa</taxon>
        <taxon>Mollusca</taxon>
        <taxon>Bivalvia</taxon>
        <taxon>Autobranchia</taxon>
        <taxon>Pteriomorphia</taxon>
        <taxon>Pterioida</taxon>
        <taxon>Pterioidea</taxon>
        <taxon>Pteriidae</taxon>
        <taxon>Pinctada</taxon>
    </lineage>
</organism>
<evidence type="ECO:0000313" key="7">
    <source>
        <dbReference type="Proteomes" id="UP001186944"/>
    </source>
</evidence>
<dbReference type="GO" id="GO:0005737">
    <property type="term" value="C:cytoplasm"/>
    <property type="evidence" value="ECO:0007669"/>
    <property type="project" value="TreeGrafter"/>
</dbReference>
<dbReference type="Pfam" id="PF12937">
    <property type="entry name" value="F-box-like"/>
    <property type="match status" value="1"/>
</dbReference>
<dbReference type="PROSITE" id="PS50181">
    <property type="entry name" value="FBOX"/>
    <property type="match status" value="1"/>
</dbReference>
<dbReference type="PANTHER" id="PTHR13123:SF7">
    <property type="entry name" value="LD30288P"/>
    <property type="match status" value="1"/>
</dbReference>
<feature type="domain" description="F-box" evidence="5">
    <location>
        <begin position="152"/>
        <end position="199"/>
    </location>
</feature>
<keyword evidence="3" id="KW-0833">Ubl conjugation pathway</keyword>
<dbReference type="AlphaFoldDB" id="A0AA88Y906"/>
<dbReference type="Gene3D" id="1.20.1280.50">
    <property type="match status" value="1"/>
</dbReference>
<protein>
    <recommendedName>
        <fullName evidence="5">F-box domain-containing protein</fullName>
    </recommendedName>
</protein>
<keyword evidence="7" id="KW-1185">Reference proteome</keyword>
<evidence type="ECO:0000256" key="4">
    <source>
        <dbReference type="ARBA" id="ARBA00023242"/>
    </source>
</evidence>
<comment type="caution">
    <text evidence="6">The sequence shown here is derived from an EMBL/GenBank/DDBJ whole genome shotgun (WGS) entry which is preliminary data.</text>
</comment>
<comment type="pathway">
    <text evidence="2">Protein modification; protein ubiquitination.</text>
</comment>
<sequence length="262" mass="30907">MEGCGRGDKGAERAGTPCLLPTPIKGKDEWEGGRRQLEGGRREGEVRRWEKGAGQGREILYMWRETTLFDLQVSKYQLQIILESRMKFAISTEFHIPVIKKLLFNVAALAVESGQQSRIGSHSLWKRHRETVNNCIVRISNFEYSKREEDGKPCLMDLPKETLLKIMSHLSDPADITNLGQTCSYLNDISKDVYLWKHLAFFHFNDKQLLPFLEQEIFYDLEWQDIFKRCFRKHKKLKKLYGDELELCNNCRCIYWRVRHFR</sequence>
<dbReference type="InterPro" id="IPR001810">
    <property type="entry name" value="F-box_dom"/>
</dbReference>
<gene>
    <name evidence="6" type="ORF">FSP39_000130</name>
</gene>
<evidence type="ECO:0000256" key="1">
    <source>
        <dbReference type="ARBA" id="ARBA00004123"/>
    </source>
</evidence>
<dbReference type="GO" id="GO:0016567">
    <property type="term" value="P:protein ubiquitination"/>
    <property type="evidence" value="ECO:0007669"/>
    <property type="project" value="TreeGrafter"/>
</dbReference>
<accession>A0AA88Y906</accession>
<evidence type="ECO:0000313" key="6">
    <source>
        <dbReference type="EMBL" id="KAK3101002.1"/>
    </source>
</evidence>
<dbReference type="GO" id="GO:0005634">
    <property type="term" value="C:nucleus"/>
    <property type="evidence" value="ECO:0007669"/>
    <property type="project" value="UniProtKB-SubCell"/>
</dbReference>
<dbReference type="Proteomes" id="UP001186944">
    <property type="component" value="Unassembled WGS sequence"/>
</dbReference>
<dbReference type="GO" id="GO:0019005">
    <property type="term" value="C:SCF ubiquitin ligase complex"/>
    <property type="evidence" value="ECO:0007669"/>
    <property type="project" value="TreeGrafter"/>
</dbReference>
<dbReference type="InterPro" id="IPR040394">
    <property type="entry name" value="FBX25/32"/>
</dbReference>
<dbReference type="SMART" id="SM00256">
    <property type="entry name" value="FBOX"/>
    <property type="match status" value="1"/>
</dbReference>
<evidence type="ECO:0000256" key="2">
    <source>
        <dbReference type="ARBA" id="ARBA00004906"/>
    </source>
</evidence>